<keyword evidence="5" id="KW-1185">Reference proteome</keyword>
<sequence>MSSAVKAAQTTLSENFGGAAHKLAPADTRFSLEDVPDQTGKVAVITGGSEGIGYGCSHTLLSKNISKVYILSVSKDVVDGAKDAVSKELGEDKAGRVKWIQCDLSDWDRVLDVAKEIQNSTDRLDILINNAGRGIMTYQLTYYGVDRHMALNHMGHAILTSNLLDLLKKTADGGDTVRITSLASNAHQGAPKDTKFESLDELNQDLGPNGQYGRSKLAAILYSKYLANHVTKQHPNLLANATHPGVVSTKMSTNDIHEPYPLAGYLMSAGLELFKKTQFDGALSTLYASTVTRDSGQYICPPAAPEPGNELAQNYQLAENLMKLTREVVRERGGIDLKDC</sequence>
<dbReference type="Proteomes" id="UP000799537">
    <property type="component" value="Unassembled WGS sequence"/>
</dbReference>
<dbReference type="Gene3D" id="3.40.50.720">
    <property type="entry name" value="NAD(P)-binding Rossmann-like Domain"/>
    <property type="match status" value="1"/>
</dbReference>
<dbReference type="PANTHER" id="PTHR24320:SF33">
    <property type="entry name" value="OXIDOREDUCTASE BLI-4, MITOCHONDRIAL-RELATED"/>
    <property type="match status" value="1"/>
</dbReference>
<evidence type="ECO:0000256" key="3">
    <source>
        <dbReference type="RuleBase" id="RU000363"/>
    </source>
</evidence>
<dbReference type="OrthoDB" id="191139at2759"/>
<dbReference type="InterPro" id="IPR002347">
    <property type="entry name" value="SDR_fam"/>
</dbReference>
<accession>A0A6A6D228</accession>
<reference evidence="4" key="1">
    <citation type="journal article" date="2020" name="Stud. Mycol.">
        <title>101 Dothideomycetes genomes: a test case for predicting lifestyles and emergence of pathogens.</title>
        <authorList>
            <person name="Haridas S."/>
            <person name="Albert R."/>
            <person name="Binder M."/>
            <person name="Bloem J."/>
            <person name="Labutti K."/>
            <person name="Salamov A."/>
            <person name="Andreopoulos B."/>
            <person name="Baker S."/>
            <person name="Barry K."/>
            <person name="Bills G."/>
            <person name="Bluhm B."/>
            <person name="Cannon C."/>
            <person name="Castanera R."/>
            <person name="Culley D."/>
            <person name="Daum C."/>
            <person name="Ezra D."/>
            <person name="Gonzalez J."/>
            <person name="Henrissat B."/>
            <person name="Kuo A."/>
            <person name="Liang C."/>
            <person name="Lipzen A."/>
            <person name="Lutzoni F."/>
            <person name="Magnuson J."/>
            <person name="Mondo S."/>
            <person name="Nolan M."/>
            <person name="Ohm R."/>
            <person name="Pangilinan J."/>
            <person name="Park H.-J."/>
            <person name="Ramirez L."/>
            <person name="Alfaro M."/>
            <person name="Sun H."/>
            <person name="Tritt A."/>
            <person name="Yoshinaga Y."/>
            <person name="Zwiers L.-H."/>
            <person name="Turgeon B."/>
            <person name="Goodwin S."/>
            <person name="Spatafora J."/>
            <person name="Crous P."/>
            <person name="Grigoriev I."/>
        </authorList>
    </citation>
    <scope>NUCLEOTIDE SEQUENCE</scope>
    <source>
        <strain evidence="4">ATCC 36951</strain>
    </source>
</reference>
<dbReference type="AlphaFoldDB" id="A0A6A6D228"/>
<dbReference type="EMBL" id="ML993581">
    <property type="protein sequence ID" value="KAF2172470.1"/>
    <property type="molecule type" value="Genomic_DNA"/>
</dbReference>
<comment type="similarity">
    <text evidence="1 3">Belongs to the short-chain dehydrogenases/reductases (SDR) family.</text>
</comment>
<dbReference type="PRINTS" id="PR00081">
    <property type="entry name" value="GDHRDH"/>
</dbReference>
<evidence type="ECO:0000256" key="1">
    <source>
        <dbReference type="ARBA" id="ARBA00006484"/>
    </source>
</evidence>
<dbReference type="PRINTS" id="PR00080">
    <property type="entry name" value="SDRFAMILY"/>
</dbReference>
<dbReference type="GeneID" id="54564738"/>
<evidence type="ECO:0000256" key="2">
    <source>
        <dbReference type="ARBA" id="ARBA00023002"/>
    </source>
</evidence>
<evidence type="ECO:0000313" key="5">
    <source>
        <dbReference type="Proteomes" id="UP000799537"/>
    </source>
</evidence>
<dbReference type="Pfam" id="PF00106">
    <property type="entry name" value="adh_short"/>
    <property type="match status" value="1"/>
</dbReference>
<evidence type="ECO:0000313" key="4">
    <source>
        <dbReference type="EMBL" id="KAF2172470.1"/>
    </source>
</evidence>
<gene>
    <name evidence="4" type="ORF">M409DRAFT_50164</name>
</gene>
<proteinExistence type="inferred from homology"/>
<evidence type="ECO:0008006" key="6">
    <source>
        <dbReference type="Google" id="ProtNLM"/>
    </source>
</evidence>
<dbReference type="GO" id="GO:0016491">
    <property type="term" value="F:oxidoreductase activity"/>
    <property type="evidence" value="ECO:0007669"/>
    <property type="project" value="UniProtKB-KW"/>
</dbReference>
<protein>
    <recommendedName>
        <fullName evidence="6">Retinol dehydrogenase 12</fullName>
    </recommendedName>
</protein>
<organism evidence="4 5">
    <name type="scientific">Zasmidium cellare ATCC 36951</name>
    <dbReference type="NCBI Taxonomy" id="1080233"/>
    <lineage>
        <taxon>Eukaryota</taxon>
        <taxon>Fungi</taxon>
        <taxon>Dikarya</taxon>
        <taxon>Ascomycota</taxon>
        <taxon>Pezizomycotina</taxon>
        <taxon>Dothideomycetes</taxon>
        <taxon>Dothideomycetidae</taxon>
        <taxon>Mycosphaerellales</taxon>
        <taxon>Mycosphaerellaceae</taxon>
        <taxon>Zasmidium</taxon>
    </lineage>
</organism>
<name>A0A6A6D228_ZASCE</name>
<keyword evidence="2" id="KW-0560">Oxidoreductase</keyword>
<dbReference type="InterPro" id="IPR036291">
    <property type="entry name" value="NAD(P)-bd_dom_sf"/>
</dbReference>
<dbReference type="PANTHER" id="PTHR24320">
    <property type="entry name" value="RETINOL DEHYDROGENASE"/>
    <property type="match status" value="1"/>
</dbReference>
<dbReference type="RefSeq" id="XP_033673359.1">
    <property type="nucleotide sequence ID" value="XM_033811466.1"/>
</dbReference>
<dbReference type="SUPFAM" id="SSF51735">
    <property type="entry name" value="NAD(P)-binding Rossmann-fold domains"/>
    <property type="match status" value="1"/>
</dbReference>